<comment type="caution">
    <text evidence="2">The sequence shown here is derived from an EMBL/GenBank/DDBJ whole genome shotgun (WGS) entry which is preliminary data.</text>
</comment>
<evidence type="ECO:0000256" key="1">
    <source>
        <dbReference type="SAM" id="Phobius"/>
    </source>
</evidence>
<reference evidence="2" key="2">
    <citation type="submission" date="2022-01" db="EMBL/GenBank/DDBJ databases">
        <authorList>
            <person name="Yamashiro T."/>
            <person name="Shiraishi A."/>
            <person name="Satake H."/>
            <person name="Nakayama K."/>
        </authorList>
    </citation>
    <scope>NUCLEOTIDE SEQUENCE</scope>
</reference>
<sequence length="194" mass="20757">MIHNDEDGDNDANDGDDDERLIIEEEDGEWIHFLGGNSSSGTKKYRGSNSSDGGNAGEDQNSMEVIGYVVVNRIEVVDGVVACRGCFGQKGGDVAQFGAKEGKIFVVAAEDRLLQDTSSKKIAADISLALDSVKSPFIQLASFTIFVSVIYAALVGDKAIMCSIIASQLHAHPCIINPYLMIDLPMTVIDLPMA</sequence>
<accession>A0ABQ5BLF7</accession>
<reference evidence="2" key="1">
    <citation type="journal article" date="2022" name="Int. J. Mol. Sci.">
        <title>Draft Genome of Tanacetum Coccineum: Genomic Comparison of Closely Related Tanacetum-Family Plants.</title>
        <authorList>
            <person name="Yamashiro T."/>
            <person name="Shiraishi A."/>
            <person name="Nakayama K."/>
            <person name="Satake H."/>
        </authorList>
    </citation>
    <scope>NUCLEOTIDE SEQUENCE</scope>
</reference>
<evidence type="ECO:0000313" key="3">
    <source>
        <dbReference type="Proteomes" id="UP001151760"/>
    </source>
</evidence>
<dbReference type="EMBL" id="BQNB010013330">
    <property type="protein sequence ID" value="GJT14638.1"/>
    <property type="molecule type" value="Genomic_DNA"/>
</dbReference>
<proteinExistence type="predicted"/>
<dbReference type="Proteomes" id="UP001151760">
    <property type="component" value="Unassembled WGS sequence"/>
</dbReference>
<protein>
    <submittedName>
        <fullName evidence="2">Uncharacterized protein</fullName>
    </submittedName>
</protein>
<keyword evidence="1" id="KW-1133">Transmembrane helix</keyword>
<keyword evidence="3" id="KW-1185">Reference proteome</keyword>
<feature type="transmembrane region" description="Helical" evidence="1">
    <location>
        <begin position="137"/>
        <end position="155"/>
    </location>
</feature>
<organism evidence="2 3">
    <name type="scientific">Tanacetum coccineum</name>
    <dbReference type="NCBI Taxonomy" id="301880"/>
    <lineage>
        <taxon>Eukaryota</taxon>
        <taxon>Viridiplantae</taxon>
        <taxon>Streptophyta</taxon>
        <taxon>Embryophyta</taxon>
        <taxon>Tracheophyta</taxon>
        <taxon>Spermatophyta</taxon>
        <taxon>Magnoliopsida</taxon>
        <taxon>eudicotyledons</taxon>
        <taxon>Gunneridae</taxon>
        <taxon>Pentapetalae</taxon>
        <taxon>asterids</taxon>
        <taxon>campanulids</taxon>
        <taxon>Asterales</taxon>
        <taxon>Asteraceae</taxon>
        <taxon>Asteroideae</taxon>
        <taxon>Anthemideae</taxon>
        <taxon>Anthemidinae</taxon>
        <taxon>Tanacetum</taxon>
    </lineage>
</organism>
<evidence type="ECO:0000313" key="2">
    <source>
        <dbReference type="EMBL" id="GJT14638.1"/>
    </source>
</evidence>
<name>A0ABQ5BLF7_9ASTR</name>
<keyword evidence="1" id="KW-0472">Membrane</keyword>
<keyword evidence="1" id="KW-0812">Transmembrane</keyword>
<gene>
    <name evidence="2" type="ORF">Tco_0861680</name>
</gene>